<gene>
    <name evidence="2" type="ORF">SAMN05444682_1243</name>
</gene>
<dbReference type="AlphaFoldDB" id="A0A1I3VRR3"/>
<dbReference type="OrthoDB" id="9961020at2"/>
<dbReference type="Proteomes" id="UP000198670">
    <property type="component" value="Unassembled WGS sequence"/>
</dbReference>
<organism evidence="2 3">
    <name type="scientific">Parapedobacter indicus</name>
    <dbReference type="NCBI Taxonomy" id="1477437"/>
    <lineage>
        <taxon>Bacteria</taxon>
        <taxon>Pseudomonadati</taxon>
        <taxon>Bacteroidota</taxon>
        <taxon>Sphingobacteriia</taxon>
        <taxon>Sphingobacteriales</taxon>
        <taxon>Sphingobacteriaceae</taxon>
        <taxon>Parapedobacter</taxon>
    </lineage>
</organism>
<keyword evidence="1" id="KW-1133">Transmembrane helix</keyword>
<evidence type="ECO:0000256" key="1">
    <source>
        <dbReference type="SAM" id="Phobius"/>
    </source>
</evidence>
<protein>
    <submittedName>
        <fullName evidence="2">Uncharacterized protein</fullName>
    </submittedName>
</protein>
<sequence>MENPVFDEKTAKTINKWPLAIIVMILTAFLTTFVNKLFDTTDDRSRDCLEQVSYLRDELRIMREENAEMKREYTNAIIYKDGQIRNREMQIDSLQRAKQ</sequence>
<dbReference type="EMBL" id="FOQO01000024">
    <property type="protein sequence ID" value="SFJ98088.1"/>
    <property type="molecule type" value="Genomic_DNA"/>
</dbReference>
<dbReference type="STRING" id="1477437.SAMN05444682_1243"/>
<keyword evidence="1" id="KW-0812">Transmembrane</keyword>
<reference evidence="2 3" key="1">
    <citation type="submission" date="2016-10" db="EMBL/GenBank/DDBJ databases">
        <authorList>
            <person name="de Groot N.N."/>
        </authorList>
    </citation>
    <scope>NUCLEOTIDE SEQUENCE [LARGE SCALE GENOMIC DNA]</scope>
    <source>
        <strain evidence="2 3">RK1</strain>
    </source>
</reference>
<accession>A0A1I3VRR3</accession>
<feature type="transmembrane region" description="Helical" evidence="1">
    <location>
        <begin position="17"/>
        <end position="38"/>
    </location>
</feature>
<dbReference type="RefSeq" id="WP_090632622.1">
    <property type="nucleotide sequence ID" value="NZ_FOQO01000024.1"/>
</dbReference>
<keyword evidence="1" id="KW-0472">Membrane</keyword>
<keyword evidence="3" id="KW-1185">Reference proteome</keyword>
<evidence type="ECO:0000313" key="3">
    <source>
        <dbReference type="Proteomes" id="UP000198670"/>
    </source>
</evidence>
<proteinExistence type="predicted"/>
<name>A0A1I3VRR3_9SPHI</name>
<evidence type="ECO:0000313" key="2">
    <source>
        <dbReference type="EMBL" id="SFJ98088.1"/>
    </source>
</evidence>